<dbReference type="InterPro" id="IPR013598">
    <property type="entry name" value="Exportin-1/Importin-b-like"/>
</dbReference>
<dbReference type="GO" id="GO:0005737">
    <property type="term" value="C:cytoplasm"/>
    <property type="evidence" value="ECO:0007669"/>
    <property type="project" value="TreeGrafter"/>
</dbReference>
<dbReference type="AlphaFoldDB" id="A0A0G4FS32"/>
<dbReference type="Pfam" id="PF03810">
    <property type="entry name" value="IBN_N"/>
    <property type="match status" value="1"/>
</dbReference>
<dbReference type="InterPro" id="IPR014877">
    <property type="entry name" value="XPO1_C_dom"/>
</dbReference>
<dbReference type="SMART" id="SM01102">
    <property type="entry name" value="CRM1_C"/>
    <property type="match status" value="1"/>
</dbReference>
<dbReference type="PANTHER" id="PTHR11223:SF2">
    <property type="entry name" value="EXPORTIN-1"/>
    <property type="match status" value="1"/>
</dbReference>
<feature type="region of interest" description="Disordered" evidence="6">
    <location>
        <begin position="849"/>
        <end position="889"/>
    </location>
</feature>
<dbReference type="Proteomes" id="UP000041254">
    <property type="component" value="Unassembled WGS sequence"/>
</dbReference>
<evidence type="ECO:0000313" key="8">
    <source>
        <dbReference type="EMBL" id="CEM16917.1"/>
    </source>
</evidence>
<dbReference type="InterPro" id="IPR040485">
    <property type="entry name" value="XPO1_repeat_3"/>
</dbReference>
<dbReference type="GO" id="GO:0005049">
    <property type="term" value="F:nuclear export signal receptor activity"/>
    <property type="evidence" value="ECO:0007669"/>
    <property type="project" value="InterPro"/>
</dbReference>
<dbReference type="InterPro" id="IPR011989">
    <property type="entry name" value="ARM-like"/>
</dbReference>
<dbReference type="GO" id="GO:0000055">
    <property type="term" value="P:ribosomal large subunit export from nucleus"/>
    <property type="evidence" value="ECO:0007669"/>
    <property type="project" value="TreeGrafter"/>
</dbReference>
<dbReference type="GO" id="GO:0000056">
    <property type="term" value="P:ribosomal small subunit export from nucleus"/>
    <property type="evidence" value="ECO:0007669"/>
    <property type="project" value="TreeGrafter"/>
</dbReference>
<dbReference type="InterPro" id="IPR045065">
    <property type="entry name" value="XPO1/5"/>
</dbReference>
<sequence length="1198" mass="135384">MMEPQALLLPGEWNAERVKLLDHVVTIMYSGNEKDRSIAHQVLNELKGHPESWTHVDTILGNSSNPNTKFFALSILENCIATRWKVLPKDQKEGMKTYVVNLTIKISSDESLQAGEKHFLTKLNETLIQIVKKEWPQNWESFIPDICGASRTNQSLCENNMKILNLLSEEVFEFGSEQMTSKKIEQLKDAMNEQFRVIYELCSFIFDSWMQQRGAVKPSLIKVTLSCIQHFLAWIPLGFVFETNLIGILIDQFWDPPEFRIECVKCLGEIAALHEGIDRYVDKLLYLFSRLIEKVSALPPESIEYETKAPPQHRIYWENFFNQLAIAIAAFLRYHLQAIEAAGQLPQHIVMQSQLSTALGTLVSITQACSNDSTFKTCIDFWHYLAQRLYENMRPPESTTNGSNGLPPPLLLDGGAMNGTAPQDAMQATGMDTSSDGNSTLAAPHSSPTHLGPGGPSCGGGSPFDLSILNPYTPIYNGVMSDVRRVLMLKMAKPPEVLIVIDEETGEVSRELQVDTAEVELYHKMREVMVYLTHLDQSNMEHIMLELLTQECLSDTTNGMMPSPQQPWNPARLNCLCWAMGSISGAMDEANEKRFVVTIIKDLLSLCEMKRGKENKAIVASCIMYVVGQYPRFLRAHWKFLKTVLLKLFEFMHETFPGVQKMACETFLKISQKCRKKFVQVQPAEAECFLAELTRPNGQLQGHTADLEFGDQQTFYEAVGYMIAEAPTQQEQYQYVDGLMSHLNAQWNHLLQAASQNEGILVDLNAMRQLSHFLRTNERVASSAGSAMEHQLGSIYQQVLRVYKYYSEGISSKVASNGPQIMGHSQIKGMRTFKRDTLKLVETFVEKAIPPDPHGPPGSQHQPAAGATGEIPETNGIPGGGRETQSSRRSELIQRVCSGLVPPLLEPVLADYRANHPQARDPEVLSLLSTLISKLSPSITPQVPRIFEMVFDPTLEMIKSDFQSYPDHRVNFYALLRACNTYCFDALFLLPEQRLRLFVDSLVWAIKHEHPSVADAGLRVLSDFLDKVLHLDPQLCGNFFKSYYQLLLHDIFVVLTDTLHKAGFKHQTIILMELVTAVDLGKLRGVTSKQEVMEYICNMLCQTFATLNRNQVEAFVLDLFNKSGNHTEFQSHIRDFLVQIKEYAGGDAEGLTELYRTERDEALQRSRQIEQQRLMEVPGLLHQYDPIRLAMDAANPQE</sequence>
<dbReference type="SMART" id="SM00913">
    <property type="entry name" value="IBN_N"/>
    <property type="match status" value="1"/>
</dbReference>
<keyword evidence="5" id="KW-0539">Nucleus</keyword>
<evidence type="ECO:0000259" key="7">
    <source>
        <dbReference type="PROSITE" id="PS50166"/>
    </source>
</evidence>
<evidence type="ECO:0000256" key="5">
    <source>
        <dbReference type="ARBA" id="ARBA00023242"/>
    </source>
</evidence>
<evidence type="ECO:0000256" key="1">
    <source>
        <dbReference type="ARBA" id="ARBA00004123"/>
    </source>
</evidence>
<comment type="similarity">
    <text evidence="2">Belongs to the exportin family.</text>
</comment>
<organism evidence="8 9">
    <name type="scientific">Vitrella brassicaformis (strain CCMP3155)</name>
    <dbReference type="NCBI Taxonomy" id="1169540"/>
    <lineage>
        <taxon>Eukaryota</taxon>
        <taxon>Sar</taxon>
        <taxon>Alveolata</taxon>
        <taxon>Colpodellida</taxon>
        <taxon>Vitrellaceae</taxon>
        <taxon>Vitrella</taxon>
    </lineage>
</organism>
<dbReference type="Gene3D" id="1.25.10.10">
    <property type="entry name" value="Leucine-rich Repeat Variant"/>
    <property type="match status" value="1"/>
</dbReference>
<dbReference type="InterPro" id="IPR016024">
    <property type="entry name" value="ARM-type_fold"/>
</dbReference>
<dbReference type="Pfam" id="PF18784">
    <property type="entry name" value="CRM1_repeat_2"/>
    <property type="match status" value="1"/>
</dbReference>
<feature type="region of interest" description="Disordered" evidence="6">
    <location>
        <begin position="395"/>
        <end position="458"/>
    </location>
</feature>
<dbReference type="InParanoid" id="A0A0G4FS32"/>
<keyword evidence="3" id="KW-0813">Transport</keyword>
<feature type="domain" description="Importin N-terminal" evidence="7">
    <location>
        <begin position="39"/>
        <end position="105"/>
    </location>
</feature>
<dbReference type="InterPro" id="IPR001494">
    <property type="entry name" value="Importin-beta_N"/>
</dbReference>
<dbReference type="GO" id="GO:0031267">
    <property type="term" value="F:small GTPase binding"/>
    <property type="evidence" value="ECO:0007669"/>
    <property type="project" value="InterPro"/>
</dbReference>
<accession>A0A0G4FS32</accession>
<dbReference type="FunCoup" id="A0A0G4FS32">
    <property type="interactions" value="749"/>
</dbReference>
<keyword evidence="9" id="KW-1185">Reference proteome</keyword>
<feature type="compositionally biased region" description="Polar residues" evidence="6">
    <location>
        <begin position="430"/>
        <end position="449"/>
    </location>
</feature>
<name>A0A0G4FS32_VITBC</name>
<dbReference type="PhylomeDB" id="A0A0G4FS32"/>
<evidence type="ECO:0000313" key="9">
    <source>
        <dbReference type="Proteomes" id="UP000041254"/>
    </source>
</evidence>
<comment type="subcellular location">
    <subcellularLocation>
        <location evidence="1">Nucleus</location>
    </subcellularLocation>
</comment>
<dbReference type="InterPro" id="IPR041235">
    <property type="entry name" value="Exp1_repeat_2"/>
</dbReference>
<evidence type="ECO:0000256" key="6">
    <source>
        <dbReference type="SAM" id="MobiDB-lite"/>
    </source>
</evidence>
<dbReference type="Pfam" id="PF18787">
    <property type="entry name" value="CRM1_repeat_3"/>
    <property type="match status" value="1"/>
</dbReference>
<dbReference type="SUPFAM" id="SSF48371">
    <property type="entry name" value="ARM repeat"/>
    <property type="match status" value="1"/>
</dbReference>
<dbReference type="EMBL" id="CDMY01000487">
    <property type="protein sequence ID" value="CEM16917.1"/>
    <property type="molecule type" value="Genomic_DNA"/>
</dbReference>
<gene>
    <name evidence="8" type="ORF">Vbra_2557</name>
</gene>
<evidence type="ECO:0000256" key="4">
    <source>
        <dbReference type="ARBA" id="ARBA00022927"/>
    </source>
</evidence>
<dbReference type="GO" id="GO:0005634">
    <property type="term" value="C:nucleus"/>
    <property type="evidence" value="ECO:0007669"/>
    <property type="project" value="UniProtKB-SubCell"/>
</dbReference>
<protein>
    <recommendedName>
        <fullName evidence="7">Importin N-terminal domain-containing protein</fullName>
    </recommendedName>
</protein>
<keyword evidence="4" id="KW-0653">Protein transport</keyword>
<dbReference type="VEuPathDB" id="CryptoDB:Vbra_2557"/>
<evidence type="ECO:0000256" key="2">
    <source>
        <dbReference type="ARBA" id="ARBA00009466"/>
    </source>
</evidence>
<dbReference type="PROSITE" id="PS50166">
    <property type="entry name" value="IMPORTIN_B_NT"/>
    <property type="match status" value="1"/>
</dbReference>
<dbReference type="PANTHER" id="PTHR11223">
    <property type="entry name" value="EXPORTIN 1/5"/>
    <property type="match status" value="1"/>
</dbReference>
<dbReference type="Pfam" id="PF08389">
    <property type="entry name" value="Xpo1"/>
    <property type="match status" value="1"/>
</dbReference>
<dbReference type="OMA" id="WAFKHNN"/>
<reference evidence="8 9" key="1">
    <citation type="submission" date="2014-11" db="EMBL/GenBank/DDBJ databases">
        <authorList>
            <person name="Zhu J."/>
            <person name="Qi W."/>
            <person name="Song R."/>
        </authorList>
    </citation>
    <scope>NUCLEOTIDE SEQUENCE [LARGE SCALE GENOMIC DNA]</scope>
</reference>
<proteinExistence type="inferred from homology"/>
<dbReference type="Pfam" id="PF08767">
    <property type="entry name" value="CRM1_C"/>
    <property type="match status" value="1"/>
</dbReference>
<dbReference type="GO" id="GO:0006611">
    <property type="term" value="P:protein export from nucleus"/>
    <property type="evidence" value="ECO:0007669"/>
    <property type="project" value="InterPro"/>
</dbReference>
<dbReference type="STRING" id="1169540.A0A0G4FS32"/>
<dbReference type="OrthoDB" id="27218at2759"/>
<evidence type="ECO:0000256" key="3">
    <source>
        <dbReference type="ARBA" id="ARBA00022448"/>
    </source>
</evidence>